<evidence type="ECO:0000313" key="2">
    <source>
        <dbReference type="Proteomes" id="UP000037510"/>
    </source>
</evidence>
<keyword evidence="1" id="KW-0695">RNA-directed DNA polymerase</keyword>
<organism evidence="1 2">
    <name type="scientific">Operophtera brumata</name>
    <name type="common">Winter moth</name>
    <name type="synonym">Phalaena brumata</name>
    <dbReference type="NCBI Taxonomy" id="104452"/>
    <lineage>
        <taxon>Eukaryota</taxon>
        <taxon>Metazoa</taxon>
        <taxon>Ecdysozoa</taxon>
        <taxon>Arthropoda</taxon>
        <taxon>Hexapoda</taxon>
        <taxon>Insecta</taxon>
        <taxon>Pterygota</taxon>
        <taxon>Neoptera</taxon>
        <taxon>Endopterygota</taxon>
        <taxon>Lepidoptera</taxon>
        <taxon>Glossata</taxon>
        <taxon>Ditrysia</taxon>
        <taxon>Geometroidea</taxon>
        <taxon>Geometridae</taxon>
        <taxon>Larentiinae</taxon>
        <taxon>Operophtera</taxon>
    </lineage>
</organism>
<accession>A0A0L7L778</accession>
<keyword evidence="1" id="KW-0548">Nucleotidyltransferase</keyword>
<dbReference type="GO" id="GO:0003964">
    <property type="term" value="F:RNA-directed DNA polymerase activity"/>
    <property type="evidence" value="ECO:0007669"/>
    <property type="project" value="UniProtKB-KW"/>
</dbReference>
<evidence type="ECO:0000313" key="1">
    <source>
        <dbReference type="EMBL" id="KOB71357.1"/>
    </source>
</evidence>
<comment type="caution">
    <text evidence="1">The sequence shown here is derived from an EMBL/GenBank/DDBJ whole genome shotgun (WGS) entry which is preliminary data.</text>
</comment>
<dbReference type="EMBL" id="JTDY01002465">
    <property type="protein sequence ID" value="KOB71357.1"/>
    <property type="molecule type" value="Genomic_DNA"/>
</dbReference>
<name>A0A0L7L778_OPEBR</name>
<keyword evidence="2" id="KW-1185">Reference proteome</keyword>
<gene>
    <name evidence="1" type="ORF">OBRU01_13868</name>
</gene>
<dbReference type="STRING" id="104452.A0A0L7L778"/>
<sequence length="158" mass="18574">VSEIKYLGIIVDHRLNWKSQIRVLTRRVRKLIYIFKTLRNVCDPNQMISIYFALSISPSIVIYCITSWGSCAKSNLLQIERAQRAVLKVMSFKPFRFPTRQLYDEMSVLSVRKCFIKCLILQQHRKPFLPDLGQRRNHITYILCLVAELLSHIDFQAS</sequence>
<dbReference type="Proteomes" id="UP000037510">
    <property type="component" value="Unassembled WGS sequence"/>
</dbReference>
<protein>
    <submittedName>
        <fullName evidence="1">Putative RNA-directed DNA polymerase</fullName>
    </submittedName>
</protein>
<reference evidence="1 2" key="1">
    <citation type="journal article" date="2015" name="Genome Biol. Evol.">
        <title>The genome of winter moth (Operophtera brumata) provides a genomic perspective on sexual dimorphism and phenology.</title>
        <authorList>
            <person name="Derks M.F."/>
            <person name="Smit S."/>
            <person name="Salis L."/>
            <person name="Schijlen E."/>
            <person name="Bossers A."/>
            <person name="Mateman C."/>
            <person name="Pijl A.S."/>
            <person name="de Ridder D."/>
            <person name="Groenen M.A."/>
            <person name="Visser M.E."/>
            <person name="Megens H.J."/>
        </authorList>
    </citation>
    <scope>NUCLEOTIDE SEQUENCE [LARGE SCALE GENOMIC DNA]</scope>
    <source>
        <strain evidence="1">WM2013NL</strain>
        <tissue evidence="1">Head and thorax</tissue>
    </source>
</reference>
<keyword evidence="1" id="KW-0808">Transferase</keyword>
<dbReference type="AlphaFoldDB" id="A0A0L7L778"/>
<feature type="non-terminal residue" evidence="1">
    <location>
        <position position="1"/>
    </location>
</feature>
<proteinExistence type="predicted"/>